<sequence>MQPLTNSIIVASWLISLAYASYPVSIDTEQLIPFVGAAASFIRDHTLYSIGGETRSAKTNAFFTAISLNTDGNIMYQNLDSTGPPAISYSRANLLPDGNTVILLGGNLPANANSTQQINNSTASLVAYQYKFDTQSWSAAPRSGDAVPPNRVMHSATLANGKVYIYGGAAESFNGTMYNDFWSYDPSTGVYVNLTQATQPYLYGHTAVALPDNTILYSFGVTYHAGMDRSDLLAANISYIYNTSDNTWRTQIIKFTNKGVSTRSSANAVLGPDGRYVYFFGGDSAQSLQYRQYLGDVAILDTKDWVFAPPAVIPGQLPRRRSTAVAGVITDNYIIFGFGTATSMYWNDLNMLHLPSVDSSGKFDLSQLRWVQNVTTGQITEGREADSSIAKGVIAAIVIVCVFAAAMALFLVWRFRHRVRRLVVRVHHDFWKPRTGEPLWAETLRLVSKIILIFLFAAFFAFVLIQVLNSPKATFTVNLPSSTVNVPNVRFCFTGYTNTGVSCLTDSGLTCSQYFDPLDLSRHTPFFITDFGDLTCYLFHAPTTFRLASNVDPQVNNGSKILFNLFGSQVNAEANVHVQLYPPTRDPNMRYFFNDTSQDLNDADMADWLNNDGNDFTTTNILDVDPGTYSTMMYQMQENLYLKDVGWNYVGFSPSYNSTAELVTTFRQEKPSLDTSTASSLGQINAIYMNPTSYNVIQQREQKIYSLINGIGFVGGLFGLFVAFQALMFGFRPRSPWGIVHRWSVGDMKRSIAYGLRSRFNRLHTPVPLVNPVHRRFSVLNVKSYGPDYDDSDDSDDLSDVDGQDIISPTEDDRSRLSHVEERMQLLELIFKSYYVDDEVFRHLDRALKKSDTDLKRPRAGRHIKRGTGKSAWRRQPDSLDDSDNASNSSSVESRKNWSILPFLGSRSQSASNQKNAGILPTTRGDNSLSDRDMEEAIPRSPTMSLPPAIPYAERLNRGEQP</sequence>
<evidence type="ECO:0000313" key="7">
    <source>
        <dbReference type="EMBL" id="ORY94545.1"/>
    </source>
</evidence>
<evidence type="ECO:0000256" key="3">
    <source>
        <dbReference type="SAM" id="MobiDB-lite"/>
    </source>
</evidence>
<feature type="signal peptide" evidence="5">
    <location>
        <begin position="1"/>
        <end position="20"/>
    </location>
</feature>
<dbReference type="InParanoid" id="A0A1X2H7K7"/>
<gene>
    <name evidence="7" type="ORF">BCR43DRAFT_525739</name>
</gene>
<feature type="compositionally biased region" description="Basic and acidic residues" evidence="3">
    <location>
        <begin position="929"/>
        <end position="938"/>
    </location>
</feature>
<evidence type="ECO:0000313" key="8">
    <source>
        <dbReference type="Proteomes" id="UP000242180"/>
    </source>
</evidence>
<feature type="compositionally biased region" description="Basic residues" evidence="3">
    <location>
        <begin position="858"/>
        <end position="868"/>
    </location>
</feature>
<evidence type="ECO:0000259" key="6">
    <source>
        <dbReference type="Pfam" id="PF24981"/>
    </source>
</evidence>
<dbReference type="OMA" id="HANIYPP"/>
<dbReference type="InterPro" id="IPR015915">
    <property type="entry name" value="Kelch-typ_b-propeller"/>
</dbReference>
<evidence type="ECO:0000256" key="1">
    <source>
        <dbReference type="ARBA" id="ARBA00022441"/>
    </source>
</evidence>
<name>A0A1X2H7K7_SYNRA</name>
<feature type="domain" description="Attractin/MKLN-like beta-propeller" evidence="6">
    <location>
        <begin position="123"/>
        <end position="303"/>
    </location>
</feature>
<dbReference type="STRING" id="13706.A0A1X2H7K7"/>
<keyword evidence="4" id="KW-0812">Transmembrane</keyword>
<keyword evidence="8" id="KW-1185">Reference proteome</keyword>
<feature type="transmembrane region" description="Helical" evidence="4">
    <location>
        <begin position="393"/>
        <end position="413"/>
    </location>
</feature>
<feature type="region of interest" description="Disordered" evidence="3">
    <location>
        <begin position="854"/>
        <end position="893"/>
    </location>
</feature>
<dbReference type="PANTHER" id="PTHR46093:SF18">
    <property type="entry name" value="FIBRONECTIN TYPE-III DOMAIN-CONTAINING PROTEIN"/>
    <property type="match status" value="1"/>
</dbReference>
<feature type="compositionally biased region" description="Acidic residues" evidence="3">
    <location>
        <begin position="788"/>
        <end position="803"/>
    </location>
</feature>
<feature type="region of interest" description="Disordered" evidence="3">
    <location>
        <begin position="908"/>
        <end position="962"/>
    </location>
</feature>
<dbReference type="SUPFAM" id="SSF117281">
    <property type="entry name" value="Kelch motif"/>
    <property type="match status" value="1"/>
</dbReference>
<feature type="chain" id="PRO_5010857838" description="Attractin/MKLN-like beta-propeller domain-containing protein" evidence="5">
    <location>
        <begin position="21"/>
        <end position="962"/>
    </location>
</feature>
<comment type="caution">
    <text evidence="7">The sequence shown here is derived from an EMBL/GenBank/DDBJ whole genome shotgun (WGS) entry which is preliminary data.</text>
</comment>
<feature type="region of interest" description="Disordered" evidence="3">
    <location>
        <begin position="788"/>
        <end position="814"/>
    </location>
</feature>
<evidence type="ECO:0000256" key="5">
    <source>
        <dbReference type="SAM" id="SignalP"/>
    </source>
</evidence>
<feature type="transmembrane region" description="Helical" evidence="4">
    <location>
        <begin position="450"/>
        <end position="468"/>
    </location>
</feature>
<dbReference type="Pfam" id="PF24981">
    <property type="entry name" value="Beta-prop_ATRN-LZTR1"/>
    <property type="match status" value="1"/>
</dbReference>
<dbReference type="InterPro" id="IPR056737">
    <property type="entry name" value="Beta-prop_ATRN-MKLN-like"/>
</dbReference>
<feature type="transmembrane region" description="Helical" evidence="4">
    <location>
        <begin position="704"/>
        <end position="724"/>
    </location>
</feature>
<keyword evidence="1" id="KW-0880">Kelch repeat</keyword>
<evidence type="ECO:0000256" key="2">
    <source>
        <dbReference type="ARBA" id="ARBA00022737"/>
    </source>
</evidence>
<protein>
    <recommendedName>
        <fullName evidence="6">Attractin/MKLN-like beta-propeller domain-containing protein</fullName>
    </recommendedName>
</protein>
<dbReference type="PANTHER" id="PTHR46093">
    <property type="entry name" value="ACYL-COA-BINDING DOMAIN-CONTAINING PROTEIN 5"/>
    <property type="match status" value="1"/>
</dbReference>
<dbReference type="EMBL" id="MCGN01000007">
    <property type="protein sequence ID" value="ORY94545.1"/>
    <property type="molecule type" value="Genomic_DNA"/>
</dbReference>
<dbReference type="Proteomes" id="UP000242180">
    <property type="component" value="Unassembled WGS sequence"/>
</dbReference>
<accession>A0A1X2H7K7</accession>
<proteinExistence type="predicted"/>
<keyword evidence="2" id="KW-0677">Repeat</keyword>
<evidence type="ECO:0000256" key="4">
    <source>
        <dbReference type="SAM" id="Phobius"/>
    </source>
</evidence>
<keyword evidence="5" id="KW-0732">Signal</keyword>
<keyword evidence="4" id="KW-0472">Membrane</keyword>
<dbReference type="Gene3D" id="2.120.10.80">
    <property type="entry name" value="Kelch-type beta propeller"/>
    <property type="match status" value="1"/>
</dbReference>
<organism evidence="7 8">
    <name type="scientific">Syncephalastrum racemosum</name>
    <name type="common">Filamentous fungus</name>
    <dbReference type="NCBI Taxonomy" id="13706"/>
    <lineage>
        <taxon>Eukaryota</taxon>
        <taxon>Fungi</taxon>
        <taxon>Fungi incertae sedis</taxon>
        <taxon>Mucoromycota</taxon>
        <taxon>Mucoromycotina</taxon>
        <taxon>Mucoromycetes</taxon>
        <taxon>Mucorales</taxon>
        <taxon>Syncephalastraceae</taxon>
        <taxon>Syncephalastrum</taxon>
    </lineage>
</organism>
<reference evidence="7 8" key="1">
    <citation type="submission" date="2016-07" db="EMBL/GenBank/DDBJ databases">
        <title>Pervasive Adenine N6-methylation of Active Genes in Fungi.</title>
        <authorList>
            <consortium name="DOE Joint Genome Institute"/>
            <person name="Mondo S.J."/>
            <person name="Dannebaum R.O."/>
            <person name="Kuo R.C."/>
            <person name="Labutti K."/>
            <person name="Haridas S."/>
            <person name="Kuo A."/>
            <person name="Salamov A."/>
            <person name="Ahrendt S.R."/>
            <person name="Lipzen A."/>
            <person name="Sullivan W."/>
            <person name="Andreopoulos W.B."/>
            <person name="Clum A."/>
            <person name="Lindquist E."/>
            <person name="Daum C."/>
            <person name="Ramamoorthy G.K."/>
            <person name="Gryganskyi A."/>
            <person name="Culley D."/>
            <person name="Magnuson J.K."/>
            <person name="James T.Y."/>
            <person name="O'Malley M.A."/>
            <person name="Stajich J.E."/>
            <person name="Spatafora J.W."/>
            <person name="Visel A."/>
            <person name="Grigoriev I.V."/>
        </authorList>
    </citation>
    <scope>NUCLEOTIDE SEQUENCE [LARGE SCALE GENOMIC DNA]</scope>
    <source>
        <strain evidence="7 8">NRRL 2496</strain>
    </source>
</reference>
<dbReference type="OrthoDB" id="432528at2759"/>
<dbReference type="AlphaFoldDB" id="A0A1X2H7K7"/>
<keyword evidence="4" id="KW-1133">Transmembrane helix</keyword>